<evidence type="ECO:0000256" key="9">
    <source>
        <dbReference type="SAM" id="SignalP"/>
    </source>
</evidence>
<reference evidence="11" key="1">
    <citation type="journal article" date="2017" name="Nat. Ecol. Evol.">
        <title>Genome expansion and lineage-specific genetic innovations in the forest pathogenic fungi Armillaria.</title>
        <authorList>
            <person name="Sipos G."/>
            <person name="Prasanna A.N."/>
            <person name="Walter M.C."/>
            <person name="O'Connor E."/>
            <person name="Balint B."/>
            <person name="Krizsan K."/>
            <person name="Kiss B."/>
            <person name="Hess J."/>
            <person name="Varga T."/>
            <person name="Slot J."/>
            <person name="Riley R."/>
            <person name="Boka B."/>
            <person name="Rigling D."/>
            <person name="Barry K."/>
            <person name="Lee J."/>
            <person name="Mihaltcheva S."/>
            <person name="LaButti K."/>
            <person name="Lipzen A."/>
            <person name="Waldron R."/>
            <person name="Moloney N.M."/>
            <person name="Sperisen C."/>
            <person name="Kredics L."/>
            <person name="Vagvoelgyi C."/>
            <person name="Patrignani A."/>
            <person name="Fitzpatrick D."/>
            <person name="Nagy I."/>
            <person name="Doyle S."/>
            <person name="Anderson J.B."/>
            <person name="Grigoriev I.V."/>
            <person name="Gueldener U."/>
            <person name="Muensterkoetter M."/>
            <person name="Nagy L.G."/>
        </authorList>
    </citation>
    <scope>NUCLEOTIDE SEQUENCE [LARGE SCALE GENOMIC DNA]</scope>
    <source>
        <strain evidence="11">C18/9</strain>
    </source>
</reference>
<protein>
    <recommendedName>
        <fullName evidence="4">GPI-anchored wall transfer protein 1</fullName>
    </recommendedName>
</protein>
<dbReference type="PANTHER" id="PTHR20661">
    <property type="entry name" value="PHOSPHATIDYLINOSITOL-GLYCAN BIOSYNTHESIS CLASS W PROTEIN"/>
    <property type="match status" value="1"/>
</dbReference>
<dbReference type="STRING" id="47428.A0A284QQ76"/>
<name>A0A284QQ76_ARMOS</name>
<evidence type="ECO:0000256" key="5">
    <source>
        <dbReference type="ARBA" id="ARBA00022502"/>
    </source>
</evidence>
<evidence type="ECO:0000256" key="2">
    <source>
        <dbReference type="ARBA" id="ARBA00004687"/>
    </source>
</evidence>
<proteinExistence type="inferred from homology"/>
<dbReference type="GO" id="GO:0016020">
    <property type="term" value="C:membrane"/>
    <property type="evidence" value="ECO:0007669"/>
    <property type="project" value="UniProtKB-SubCell"/>
</dbReference>
<keyword evidence="7" id="KW-1133">Transmembrane helix</keyword>
<sequence>MPALLSILMLIPALGLSFFSRRESGTPLPSNENERATASTKAPLPFLTTYRAHMLLMTILAILAVDFPVFPRSLAKCESFGVSLMDLGVGAFVFSQGVVSAIPLVKSPAYLASPVLSKLVVTIRQQLGLSVFSLQEVVLFAPRVGILSANKEGIVSLMGPFSTSSSEPVLIAYGLRLFRRASPGPINRDHDFTRFAFVLPPVPAPI</sequence>
<keyword evidence="5" id="KW-0337">GPI-anchor biosynthesis</keyword>
<evidence type="ECO:0000313" key="10">
    <source>
        <dbReference type="EMBL" id="SJK98626.1"/>
    </source>
</evidence>
<dbReference type="Proteomes" id="UP000219338">
    <property type="component" value="Unassembled WGS sequence"/>
</dbReference>
<dbReference type="AlphaFoldDB" id="A0A284QQ76"/>
<dbReference type="GO" id="GO:0072659">
    <property type="term" value="P:protein localization to plasma membrane"/>
    <property type="evidence" value="ECO:0007669"/>
    <property type="project" value="TreeGrafter"/>
</dbReference>
<gene>
    <name evidence="10" type="ORF">ARMOST_01894</name>
</gene>
<dbReference type="GO" id="GO:0006506">
    <property type="term" value="P:GPI anchor biosynthetic process"/>
    <property type="evidence" value="ECO:0007669"/>
    <property type="project" value="UniProtKB-UniPathway"/>
</dbReference>
<organism evidence="10 11">
    <name type="scientific">Armillaria ostoyae</name>
    <name type="common">Armillaria root rot fungus</name>
    <dbReference type="NCBI Taxonomy" id="47428"/>
    <lineage>
        <taxon>Eukaryota</taxon>
        <taxon>Fungi</taxon>
        <taxon>Dikarya</taxon>
        <taxon>Basidiomycota</taxon>
        <taxon>Agaricomycotina</taxon>
        <taxon>Agaricomycetes</taxon>
        <taxon>Agaricomycetidae</taxon>
        <taxon>Agaricales</taxon>
        <taxon>Marasmiineae</taxon>
        <taxon>Physalacriaceae</taxon>
        <taxon>Armillaria</taxon>
    </lineage>
</organism>
<comment type="subcellular location">
    <subcellularLocation>
        <location evidence="1">Membrane</location>
        <topology evidence="1">Multi-pass membrane protein</topology>
    </subcellularLocation>
</comment>
<dbReference type="PANTHER" id="PTHR20661:SF0">
    <property type="entry name" value="PHOSPHATIDYLINOSITOL-GLYCAN BIOSYNTHESIS CLASS W PROTEIN"/>
    <property type="match status" value="1"/>
</dbReference>
<evidence type="ECO:0000256" key="7">
    <source>
        <dbReference type="ARBA" id="ARBA00022989"/>
    </source>
</evidence>
<keyword evidence="11" id="KW-1185">Reference proteome</keyword>
<dbReference type="OrthoDB" id="3060546at2759"/>
<evidence type="ECO:0000256" key="4">
    <source>
        <dbReference type="ARBA" id="ARBA00014495"/>
    </source>
</evidence>
<comment type="pathway">
    <text evidence="2">Glycolipid biosynthesis; glycosylphosphatidylinositol-anchor biosynthesis.</text>
</comment>
<evidence type="ECO:0000256" key="8">
    <source>
        <dbReference type="ARBA" id="ARBA00023136"/>
    </source>
</evidence>
<keyword evidence="6" id="KW-0812">Transmembrane</keyword>
<feature type="signal peptide" evidence="9">
    <location>
        <begin position="1"/>
        <end position="17"/>
    </location>
</feature>
<evidence type="ECO:0000313" key="11">
    <source>
        <dbReference type="Proteomes" id="UP000219338"/>
    </source>
</evidence>
<dbReference type="InterPro" id="IPR009447">
    <property type="entry name" value="PIGW/GWT1"/>
</dbReference>
<dbReference type="EMBL" id="FUEG01000001">
    <property type="protein sequence ID" value="SJK98626.1"/>
    <property type="molecule type" value="Genomic_DNA"/>
</dbReference>
<feature type="chain" id="PRO_5013193618" description="GPI-anchored wall transfer protein 1" evidence="9">
    <location>
        <begin position="18"/>
        <end position="206"/>
    </location>
</feature>
<keyword evidence="9" id="KW-0732">Signal</keyword>
<evidence type="ECO:0000256" key="6">
    <source>
        <dbReference type="ARBA" id="ARBA00022692"/>
    </source>
</evidence>
<dbReference type="GO" id="GO:0032216">
    <property type="term" value="F:glucosaminyl-phosphatidylinositol O-acyltransferase activity"/>
    <property type="evidence" value="ECO:0007669"/>
    <property type="project" value="TreeGrafter"/>
</dbReference>
<comment type="similarity">
    <text evidence="3">Belongs to the PIGW family.</text>
</comment>
<evidence type="ECO:0000256" key="1">
    <source>
        <dbReference type="ARBA" id="ARBA00004141"/>
    </source>
</evidence>
<keyword evidence="8" id="KW-0472">Membrane</keyword>
<accession>A0A284QQ76</accession>
<evidence type="ECO:0000256" key="3">
    <source>
        <dbReference type="ARBA" id="ARBA00007559"/>
    </source>
</evidence>
<dbReference type="UniPathway" id="UPA00196"/>
<dbReference type="GO" id="GO:0005783">
    <property type="term" value="C:endoplasmic reticulum"/>
    <property type="evidence" value="ECO:0007669"/>
    <property type="project" value="TreeGrafter"/>
</dbReference>
<dbReference type="Pfam" id="PF06423">
    <property type="entry name" value="GWT1"/>
    <property type="match status" value="1"/>
</dbReference>